<dbReference type="HAMAP" id="MF_01408">
    <property type="entry name" value="ThyX"/>
    <property type="match status" value="1"/>
</dbReference>
<dbReference type="CDD" id="cd20175">
    <property type="entry name" value="ThyX"/>
    <property type="match status" value="1"/>
</dbReference>
<dbReference type="PANTHER" id="PTHR34934">
    <property type="entry name" value="FLAVIN-DEPENDENT THYMIDYLATE SYNTHASE"/>
    <property type="match status" value="1"/>
</dbReference>
<feature type="active site" description="Involved in ionization of N3 of dUMP, leading to its activation" evidence="1">
    <location>
        <position position="208"/>
    </location>
</feature>
<dbReference type="GO" id="GO:0006231">
    <property type="term" value="P:dTMP biosynthetic process"/>
    <property type="evidence" value="ECO:0007669"/>
    <property type="project" value="UniProtKB-UniRule"/>
</dbReference>
<sequence length="270" mass="31018">MSLKVKIIEHTKNPERVIAAAGKLCYSSAGVDDIIDKLDENSTKKFINMIMSYGHFSTIEHVSFTFAIEGVSRSLTHQLVRHRLASYSQQSQRYVNLKQFEYIIPPEIEANVEAKKLFIECMEKDQETYDKLVDILKKVALNALIQEFVSKNKLSSEKEITEKDNKKLLSNAEKKAIEDARYVFPNACETKIIMTMNARELMHFFNERCCLRAQWEIRELAKEMLKAAKEISPILFEKSGPKCVNGPCSEGNMTCGKAVEIRKFYLDKRS</sequence>
<feature type="binding site" evidence="1">
    <location>
        <begin position="197"/>
        <end position="199"/>
    </location>
    <ligand>
        <name>FAD</name>
        <dbReference type="ChEBI" id="CHEBI:57692"/>
        <note>ligand shared between neighboring subunits</note>
    </ligand>
</feature>
<protein>
    <recommendedName>
        <fullName evidence="1">Flavin-dependent thymidylate synthase</fullName>
        <shortName evidence="1">FDTS</shortName>
        <ecNumber evidence="1">2.1.1.148</ecNumber>
    </recommendedName>
    <alternativeName>
        <fullName evidence="1">FAD-dependent thymidylate synthase</fullName>
    </alternativeName>
    <alternativeName>
        <fullName evidence="1">Thymidylate synthase ThyX</fullName>
        <shortName evidence="1">TS</shortName>
        <shortName evidence="1">TSase</shortName>
    </alternativeName>
</protein>
<dbReference type="InterPro" id="IPR036098">
    <property type="entry name" value="Thymidylate_synthase_ThyX_sf"/>
</dbReference>
<dbReference type="PANTHER" id="PTHR34934:SF1">
    <property type="entry name" value="FLAVIN-DEPENDENT THYMIDYLATE SYNTHASE"/>
    <property type="match status" value="1"/>
</dbReference>
<comment type="pathway">
    <text evidence="1">Pyrimidine metabolism; dTTP biosynthesis.</text>
</comment>
<feature type="binding site" description="in other chain" evidence="1">
    <location>
        <position position="181"/>
    </location>
    <ligand>
        <name>dUMP</name>
        <dbReference type="ChEBI" id="CHEBI:246422"/>
        <note>ligand shared between dimeric partners</note>
    </ligand>
</feature>
<keyword evidence="1" id="KW-0274">FAD</keyword>
<organism evidence="2 3">
    <name type="scientific">Clostridium acidisoli DSM 12555</name>
    <dbReference type="NCBI Taxonomy" id="1121291"/>
    <lineage>
        <taxon>Bacteria</taxon>
        <taxon>Bacillati</taxon>
        <taxon>Bacillota</taxon>
        <taxon>Clostridia</taxon>
        <taxon>Eubacteriales</taxon>
        <taxon>Clostridiaceae</taxon>
        <taxon>Clostridium</taxon>
    </lineage>
</organism>
<dbReference type="GO" id="GO:0050797">
    <property type="term" value="F:thymidylate synthase (FAD) activity"/>
    <property type="evidence" value="ECO:0007669"/>
    <property type="project" value="UniProtKB-UniRule"/>
</dbReference>
<dbReference type="AlphaFoldDB" id="A0A1W1XYI8"/>
<keyword evidence="1" id="KW-0545">Nucleotide biosynthesis</keyword>
<feature type="binding site" evidence="1">
    <location>
        <begin position="81"/>
        <end position="83"/>
    </location>
    <ligand>
        <name>FAD</name>
        <dbReference type="ChEBI" id="CHEBI:57692"/>
        <note>ligand shared between neighboring subunits</note>
    </ligand>
</feature>
<keyword evidence="3" id="KW-1185">Reference proteome</keyword>
<evidence type="ECO:0000313" key="2">
    <source>
        <dbReference type="EMBL" id="SMC28935.1"/>
    </source>
</evidence>
<feature type="binding site" evidence="1">
    <location>
        <position position="203"/>
    </location>
    <ligand>
        <name>FAD</name>
        <dbReference type="ChEBI" id="CHEBI:57692"/>
        <note>ligand shared between neighboring subunits</note>
    </ligand>
</feature>
<comment type="cofactor">
    <cofactor evidence="1">
        <name>FAD</name>
        <dbReference type="ChEBI" id="CHEBI:57692"/>
    </cofactor>
    <text evidence="1">Binds 4 FAD per tetramer. Each FAD binding site is formed by three monomers.</text>
</comment>
<dbReference type="EMBL" id="FWXH01000032">
    <property type="protein sequence ID" value="SMC28935.1"/>
    <property type="molecule type" value="Genomic_DNA"/>
</dbReference>
<feature type="binding site" description="in other chain" evidence="1">
    <location>
        <begin position="89"/>
        <end position="93"/>
    </location>
    <ligand>
        <name>dUMP</name>
        <dbReference type="ChEBI" id="CHEBI:246422"/>
        <note>ligand shared between dimeric partners</note>
    </ligand>
</feature>
<dbReference type="GO" id="GO:0050660">
    <property type="term" value="F:flavin adenine dinucleotide binding"/>
    <property type="evidence" value="ECO:0007669"/>
    <property type="project" value="UniProtKB-UniRule"/>
</dbReference>
<dbReference type="OrthoDB" id="9780625at2"/>
<dbReference type="RefSeq" id="WP_084117707.1">
    <property type="nucleotide sequence ID" value="NZ_FWXH01000032.1"/>
</dbReference>
<feature type="binding site" evidence="1">
    <location>
        <position position="57"/>
    </location>
    <ligand>
        <name>FAD</name>
        <dbReference type="ChEBI" id="CHEBI:57692"/>
        <note>ligand shared between neighboring subunits</note>
    </ligand>
</feature>
<keyword evidence="1" id="KW-0808">Transferase</keyword>
<keyword evidence="1" id="KW-0521">NADP</keyword>
<keyword evidence="1" id="KW-0489">Methyltransferase</keyword>
<evidence type="ECO:0000256" key="1">
    <source>
        <dbReference type="HAMAP-Rule" id="MF_01408"/>
    </source>
</evidence>
<dbReference type="GO" id="GO:0070402">
    <property type="term" value="F:NADPH binding"/>
    <property type="evidence" value="ECO:0007669"/>
    <property type="project" value="TreeGrafter"/>
</dbReference>
<name>A0A1W1XYI8_9CLOT</name>
<dbReference type="PROSITE" id="PS51331">
    <property type="entry name" value="THYX"/>
    <property type="match status" value="1"/>
</dbReference>
<dbReference type="STRING" id="1121291.SAMN02745134_03720"/>
<reference evidence="2 3" key="1">
    <citation type="submission" date="2017-04" db="EMBL/GenBank/DDBJ databases">
        <authorList>
            <person name="Afonso C.L."/>
            <person name="Miller P.J."/>
            <person name="Scott M.A."/>
            <person name="Spackman E."/>
            <person name="Goraichik I."/>
            <person name="Dimitrov K.M."/>
            <person name="Suarez D.L."/>
            <person name="Swayne D.E."/>
        </authorList>
    </citation>
    <scope>NUCLEOTIDE SEQUENCE [LARGE SCALE GENOMIC DNA]</scope>
    <source>
        <strain evidence="2 3">DSM 12555</strain>
    </source>
</reference>
<dbReference type="Proteomes" id="UP000192468">
    <property type="component" value="Unassembled WGS sequence"/>
</dbReference>
<dbReference type="NCBIfam" id="TIGR02170">
    <property type="entry name" value="thyX"/>
    <property type="match status" value="1"/>
</dbReference>
<feature type="binding site" evidence="1">
    <location>
        <position position="208"/>
    </location>
    <ligand>
        <name>dUMP</name>
        <dbReference type="ChEBI" id="CHEBI:246422"/>
        <note>ligand shared between dimeric partners</note>
    </ligand>
</feature>
<dbReference type="EC" id="2.1.1.148" evidence="1"/>
<dbReference type="GO" id="GO:0032259">
    <property type="term" value="P:methylation"/>
    <property type="evidence" value="ECO:0007669"/>
    <property type="project" value="UniProtKB-KW"/>
</dbReference>
<proteinExistence type="inferred from homology"/>
<accession>A0A1W1XYI8</accession>
<dbReference type="InterPro" id="IPR003669">
    <property type="entry name" value="Thymidylate_synthase_ThyX"/>
</dbReference>
<keyword evidence="1" id="KW-0285">Flavoprotein</keyword>
<comment type="catalytic activity">
    <reaction evidence="1">
        <text>dUMP + (6R)-5,10-methylene-5,6,7,8-tetrahydrofolate + NADPH + H(+) = dTMP + (6S)-5,6,7,8-tetrahydrofolate + NADP(+)</text>
        <dbReference type="Rhea" id="RHEA:29043"/>
        <dbReference type="ChEBI" id="CHEBI:15378"/>
        <dbReference type="ChEBI" id="CHEBI:15636"/>
        <dbReference type="ChEBI" id="CHEBI:57453"/>
        <dbReference type="ChEBI" id="CHEBI:57783"/>
        <dbReference type="ChEBI" id="CHEBI:58349"/>
        <dbReference type="ChEBI" id="CHEBI:63528"/>
        <dbReference type="ChEBI" id="CHEBI:246422"/>
        <dbReference type="EC" id="2.1.1.148"/>
    </reaction>
</comment>
<comment type="function">
    <text evidence="1">Catalyzes the reductive methylation of 2'-deoxyuridine-5'-monophosphate (dUMP) to 2'-deoxythymidine-5'-monophosphate (dTMP) while utilizing 5,10-methylenetetrahydrofolate (mTHF) as the methyl donor, and NADPH and FADH(2) as the reductant.</text>
</comment>
<feature type="binding site" evidence="1">
    <location>
        <begin position="78"/>
        <end position="81"/>
    </location>
    <ligand>
        <name>dUMP</name>
        <dbReference type="ChEBI" id="CHEBI:246422"/>
        <note>ligand shared between dimeric partners</note>
    </ligand>
</feature>
<dbReference type="GO" id="GO:0006235">
    <property type="term" value="P:dTTP biosynthetic process"/>
    <property type="evidence" value="ECO:0007669"/>
    <property type="project" value="UniProtKB-UniRule"/>
</dbReference>
<dbReference type="GO" id="GO:0004799">
    <property type="term" value="F:thymidylate synthase activity"/>
    <property type="evidence" value="ECO:0007669"/>
    <property type="project" value="TreeGrafter"/>
</dbReference>
<dbReference type="SUPFAM" id="SSF69796">
    <property type="entry name" value="Thymidylate synthase-complementing protein Thy1"/>
    <property type="match status" value="1"/>
</dbReference>
<feature type="binding site" evidence="1">
    <location>
        <position position="89"/>
    </location>
    <ligand>
        <name>FAD</name>
        <dbReference type="ChEBI" id="CHEBI:57692"/>
        <note>ligand shared between neighboring subunits</note>
    </ligand>
</feature>
<comment type="similarity">
    <text evidence="1">Belongs to the thymidylate synthase ThyX family.</text>
</comment>
<evidence type="ECO:0000313" key="3">
    <source>
        <dbReference type="Proteomes" id="UP000192468"/>
    </source>
</evidence>
<dbReference type="Gene3D" id="3.30.1360.170">
    <property type="match status" value="1"/>
</dbReference>
<gene>
    <name evidence="1" type="primary">thyX</name>
    <name evidence="2" type="ORF">SAMN02745134_03720</name>
</gene>
<comment type="subunit">
    <text evidence="1">Homotetramer.</text>
</comment>
<dbReference type="Pfam" id="PF02511">
    <property type="entry name" value="Thy1"/>
    <property type="match status" value="1"/>
</dbReference>
<dbReference type="UniPathway" id="UPA00575"/>